<evidence type="ECO:0000256" key="3">
    <source>
        <dbReference type="ARBA" id="ARBA00017941"/>
    </source>
</evidence>
<dbReference type="Pfam" id="PF06429">
    <property type="entry name" value="Flg_bbr_C"/>
    <property type="match status" value="1"/>
</dbReference>
<dbReference type="Pfam" id="PF00460">
    <property type="entry name" value="Flg_bb_rod"/>
    <property type="match status" value="1"/>
</dbReference>
<protein>
    <recommendedName>
        <fullName evidence="3 6">Flagellar basal-body rod protein FlgC</fullName>
    </recommendedName>
</protein>
<dbReference type="KEGG" id="mdn:JT25_013935"/>
<dbReference type="GO" id="GO:0071978">
    <property type="term" value="P:bacterial-type flagellum-dependent swarming motility"/>
    <property type="evidence" value="ECO:0007669"/>
    <property type="project" value="TreeGrafter"/>
</dbReference>
<sequence length="138" mass="14894">MSSFRIFDVAGSGMNAQNLRLNLVASNISNASSVSSSIDQVYKSRQPVFAAELKNAMDKNSTASGVNVLGVVENQAPPVMEYAPNHPLADATGYIYKSNVNTVEEMANMMSASRSYENNVEVLNTAKNLILQTLKMGQ</sequence>
<evidence type="ECO:0000256" key="5">
    <source>
        <dbReference type="ARBA" id="ARBA00025933"/>
    </source>
</evidence>
<dbReference type="OrthoDB" id="9794148at2"/>
<keyword evidence="9" id="KW-0282">Flagellum</keyword>
<keyword evidence="10" id="KW-1185">Reference proteome</keyword>
<dbReference type="EMBL" id="CP014476">
    <property type="protein sequence ID" value="AMK77569.1"/>
    <property type="molecule type" value="Genomic_DNA"/>
</dbReference>
<comment type="similarity">
    <text evidence="2">Belongs to the flagella basal body rod proteins family.</text>
</comment>
<accession>A0A126T667</accession>
<dbReference type="RefSeq" id="WP_036275191.1">
    <property type="nucleotide sequence ID" value="NZ_CP014476.1"/>
</dbReference>
<dbReference type="InterPro" id="IPR010930">
    <property type="entry name" value="Flg_bb/hook_C_dom"/>
</dbReference>
<keyword evidence="4 6" id="KW-0975">Bacterial flagellum</keyword>
<dbReference type="Proteomes" id="UP000030512">
    <property type="component" value="Chromosome"/>
</dbReference>
<name>A0A126T667_9GAMM</name>
<dbReference type="GO" id="GO:0030694">
    <property type="term" value="C:bacterial-type flagellum basal body, rod"/>
    <property type="evidence" value="ECO:0007669"/>
    <property type="project" value="UniProtKB-UniRule"/>
</dbReference>
<evidence type="ECO:0000259" key="8">
    <source>
        <dbReference type="Pfam" id="PF06429"/>
    </source>
</evidence>
<evidence type="ECO:0000256" key="2">
    <source>
        <dbReference type="ARBA" id="ARBA00009677"/>
    </source>
</evidence>
<dbReference type="PANTHER" id="PTHR30435">
    <property type="entry name" value="FLAGELLAR PROTEIN"/>
    <property type="match status" value="1"/>
</dbReference>
<evidence type="ECO:0000256" key="1">
    <source>
        <dbReference type="ARBA" id="ARBA00004117"/>
    </source>
</evidence>
<reference evidence="9 10" key="1">
    <citation type="journal article" date="2015" name="Environ. Microbiol.">
        <title>Methane oxidation coupled to nitrate reduction under hypoxia by the Gammaproteobacterium Methylomonas denitrificans, sp. nov. type strain FJG1.</title>
        <authorList>
            <person name="Kits K.D."/>
            <person name="Klotz M.G."/>
            <person name="Stein L.Y."/>
        </authorList>
    </citation>
    <scope>NUCLEOTIDE SEQUENCE [LARGE SCALE GENOMIC DNA]</scope>
    <source>
        <strain evidence="9 10">FJG1</strain>
    </source>
</reference>
<dbReference type="STRING" id="1538553.JT25_013935"/>
<evidence type="ECO:0000259" key="7">
    <source>
        <dbReference type="Pfam" id="PF00460"/>
    </source>
</evidence>
<proteinExistence type="inferred from homology"/>
<feature type="domain" description="Flagellar basal body rod protein N-terminal" evidence="7">
    <location>
        <begin position="8"/>
        <end position="32"/>
    </location>
</feature>
<comment type="subunit">
    <text evidence="5 6">The basal body constitutes a major portion of the flagellar organelle and consists of four rings (L,P,S, and M) mounted on a central rod. The rod consists of about 26 subunits of FlgG in the distal portion, and FlgB, FlgC and FlgF are thought to build up the proximal portion of the rod with about 6 subunits each.</text>
</comment>
<evidence type="ECO:0000313" key="9">
    <source>
        <dbReference type="EMBL" id="AMK77569.1"/>
    </source>
</evidence>
<evidence type="ECO:0000256" key="4">
    <source>
        <dbReference type="ARBA" id="ARBA00023143"/>
    </source>
</evidence>
<dbReference type="NCBIfam" id="TIGR01395">
    <property type="entry name" value="FlgC"/>
    <property type="match status" value="1"/>
</dbReference>
<evidence type="ECO:0000256" key="6">
    <source>
        <dbReference type="RuleBase" id="RU362062"/>
    </source>
</evidence>
<organism evidence="9 10">
    <name type="scientific">Methylomonas denitrificans</name>
    <dbReference type="NCBI Taxonomy" id="1538553"/>
    <lineage>
        <taxon>Bacteria</taxon>
        <taxon>Pseudomonadati</taxon>
        <taxon>Pseudomonadota</taxon>
        <taxon>Gammaproteobacteria</taxon>
        <taxon>Methylococcales</taxon>
        <taxon>Methylococcaceae</taxon>
        <taxon>Methylomonas</taxon>
    </lineage>
</organism>
<keyword evidence="9" id="KW-0966">Cell projection</keyword>
<evidence type="ECO:0000313" key="10">
    <source>
        <dbReference type="Proteomes" id="UP000030512"/>
    </source>
</evidence>
<dbReference type="InterPro" id="IPR019776">
    <property type="entry name" value="Flagellar_basal_body_rod_CS"/>
</dbReference>
<gene>
    <name evidence="9" type="ORF">JT25_013935</name>
</gene>
<dbReference type="InterPro" id="IPR001444">
    <property type="entry name" value="Flag_bb_rod_N"/>
</dbReference>
<dbReference type="AlphaFoldDB" id="A0A126T667"/>
<feature type="domain" description="Flagellar basal-body/hook protein C-terminal" evidence="8">
    <location>
        <begin position="92"/>
        <end position="134"/>
    </location>
</feature>
<dbReference type="PANTHER" id="PTHR30435:SF2">
    <property type="entry name" value="FLAGELLAR BASAL-BODY ROD PROTEIN FLGC"/>
    <property type="match status" value="1"/>
</dbReference>
<dbReference type="InterPro" id="IPR006299">
    <property type="entry name" value="FlgC"/>
</dbReference>
<dbReference type="PROSITE" id="PS00588">
    <property type="entry name" value="FLAGELLA_BB_ROD"/>
    <property type="match status" value="1"/>
</dbReference>
<comment type="subcellular location">
    <subcellularLocation>
        <location evidence="1 6">Bacterial flagellum basal body</location>
    </subcellularLocation>
</comment>
<keyword evidence="9" id="KW-0969">Cilium</keyword>